<dbReference type="SUPFAM" id="SSF161111">
    <property type="entry name" value="Cation efflux protein transmembrane domain-like"/>
    <property type="match status" value="1"/>
</dbReference>
<dbReference type="InterPro" id="IPR058533">
    <property type="entry name" value="Cation_efflux_TM"/>
</dbReference>
<dbReference type="AlphaFoldDB" id="K1TAY6"/>
<dbReference type="GO" id="GO:0008324">
    <property type="term" value="F:monoatomic cation transmembrane transporter activity"/>
    <property type="evidence" value="ECO:0007669"/>
    <property type="project" value="InterPro"/>
</dbReference>
<keyword evidence="4 5" id="KW-0472">Membrane</keyword>
<keyword evidence="3 5" id="KW-1133">Transmembrane helix</keyword>
<organism evidence="7">
    <name type="scientific">human gut metagenome</name>
    <dbReference type="NCBI Taxonomy" id="408170"/>
    <lineage>
        <taxon>unclassified sequences</taxon>
        <taxon>metagenomes</taxon>
        <taxon>organismal metagenomes</taxon>
    </lineage>
</organism>
<evidence type="ECO:0000256" key="4">
    <source>
        <dbReference type="ARBA" id="ARBA00023136"/>
    </source>
</evidence>
<dbReference type="EMBL" id="AJWZ01002667">
    <property type="protein sequence ID" value="EKC70337.1"/>
    <property type="molecule type" value="Genomic_DNA"/>
</dbReference>
<feature type="transmembrane region" description="Helical" evidence="5">
    <location>
        <begin position="20"/>
        <end position="37"/>
    </location>
</feature>
<keyword evidence="2 5" id="KW-0812">Transmembrane</keyword>
<name>K1TAY6_9ZZZZ</name>
<reference evidence="7" key="1">
    <citation type="journal article" date="2013" name="Environ. Microbiol.">
        <title>Microbiota from the distal guts of lean and obese adolescents exhibit partial functional redundancy besides clear differences in community structure.</title>
        <authorList>
            <person name="Ferrer M."/>
            <person name="Ruiz A."/>
            <person name="Lanza F."/>
            <person name="Haange S.B."/>
            <person name="Oberbach A."/>
            <person name="Till H."/>
            <person name="Bargiela R."/>
            <person name="Campoy C."/>
            <person name="Segura M.T."/>
            <person name="Richter M."/>
            <person name="von Bergen M."/>
            <person name="Seifert J."/>
            <person name="Suarez A."/>
        </authorList>
    </citation>
    <scope>NUCLEOTIDE SEQUENCE</scope>
</reference>
<evidence type="ECO:0000256" key="5">
    <source>
        <dbReference type="SAM" id="Phobius"/>
    </source>
</evidence>
<evidence type="ECO:0000256" key="2">
    <source>
        <dbReference type="ARBA" id="ARBA00022692"/>
    </source>
</evidence>
<dbReference type="Gene3D" id="1.20.1510.10">
    <property type="entry name" value="Cation efflux protein transmembrane domain"/>
    <property type="match status" value="1"/>
</dbReference>
<protein>
    <submittedName>
        <fullName evidence="7">Cation efflux protein</fullName>
    </submittedName>
</protein>
<comment type="subcellular location">
    <subcellularLocation>
        <location evidence="1">Membrane</location>
        <topology evidence="1">Multi-pass membrane protein</topology>
    </subcellularLocation>
</comment>
<evidence type="ECO:0000259" key="6">
    <source>
        <dbReference type="Pfam" id="PF01545"/>
    </source>
</evidence>
<dbReference type="InterPro" id="IPR027469">
    <property type="entry name" value="Cation_efflux_TMD_sf"/>
</dbReference>
<sequence length="63" mass="6854">MAGQKPDSDHPFGHGRIEYISGLLVSILIVLMGFELVKSSVSKIFHPEAPDYSPVIIGILVFS</sequence>
<comment type="caution">
    <text evidence="7">The sequence shown here is derived from an EMBL/GenBank/DDBJ whole genome shotgun (WGS) entry which is preliminary data.</text>
</comment>
<feature type="non-terminal residue" evidence="7">
    <location>
        <position position="63"/>
    </location>
</feature>
<feature type="domain" description="Cation efflux protein transmembrane" evidence="6">
    <location>
        <begin position="3"/>
        <end position="63"/>
    </location>
</feature>
<evidence type="ECO:0000256" key="1">
    <source>
        <dbReference type="ARBA" id="ARBA00004141"/>
    </source>
</evidence>
<accession>K1TAY6</accession>
<evidence type="ECO:0000313" key="7">
    <source>
        <dbReference type="EMBL" id="EKC70337.1"/>
    </source>
</evidence>
<dbReference type="Pfam" id="PF01545">
    <property type="entry name" value="Cation_efflux"/>
    <property type="match status" value="1"/>
</dbReference>
<evidence type="ECO:0000256" key="3">
    <source>
        <dbReference type="ARBA" id="ARBA00022989"/>
    </source>
</evidence>
<dbReference type="GO" id="GO:0016020">
    <property type="term" value="C:membrane"/>
    <property type="evidence" value="ECO:0007669"/>
    <property type="project" value="UniProtKB-SubCell"/>
</dbReference>
<gene>
    <name evidence="7" type="ORF">OBE_03945</name>
</gene>
<proteinExistence type="predicted"/>